<sequence>MIPSCPKTLSTKGKPIKPQFENTIANCKIFFFLSSVFDKRILANTGVTINIANPYIKDFIKLLNIEELNVMLKEQITNKGIHISSNKLDSPFVKASLIIFLFLP</sequence>
<proteinExistence type="predicted"/>
<keyword evidence="2" id="KW-1185">Reference proteome</keyword>
<name>A0A919S189_9CLOT</name>
<evidence type="ECO:0000313" key="1">
    <source>
        <dbReference type="EMBL" id="GIM29441.1"/>
    </source>
</evidence>
<reference evidence="1" key="1">
    <citation type="submission" date="2021-03" db="EMBL/GenBank/DDBJ databases">
        <title>Taxonomic study of Clostridium polyendosporum from meadow-gley soil under rice.</title>
        <authorList>
            <person name="Kobayashi H."/>
            <person name="Tanizawa Y."/>
            <person name="Yagura M."/>
        </authorList>
    </citation>
    <scope>NUCLEOTIDE SEQUENCE</scope>
    <source>
        <strain evidence="1">JCM 30710</strain>
    </source>
</reference>
<accession>A0A919S189</accession>
<dbReference type="EMBL" id="BOPZ01000017">
    <property type="protein sequence ID" value="GIM29441.1"/>
    <property type="molecule type" value="Genomic_DNA"/>
</dbReference>
<protein>
    <submittedName>
        <fullName evidence="1">Uncharacterized protein</fullName>
    </submittedName>
</protein>
<comment type="caution">
    <text evidence="1">The sequence shown here is derived from an EMBL/GenBank/DDBJ whole genome shotgun (WGS) entry which is preliminary data.</text>
</comment>
<gene>
    <name evidence="1" type="ORF">CPJCM30710_21070</name>
</gene>
<evidence type="ECO:0000313" key="2">
    <source>
        <dbReference type="Proteomes" id="UP000679179"/>
    </source>
</evidence>
<dbReference type="Proteomes" id="UP000679179">
    <property type="component" value="Unassembled WGS sequence"/>
</dbReference>
<organism evidence="1 2">
    <name type="scientific">Clostridium polyendosporum</name>
    <dbReference type="NCBI Taxonomy" id="69208"/>
    <lineage>
        <taxon>Bacteria</taxon>
        <taxon>Bacillati</taxon>
        <taxon>Bacillota</taxon>
        <taxon>Clostridia</taxon>
        <taxon>Eubacteriales</taxon>
        <taxon>Clostridiaceae</taxon>
        <taxon>Clostridium</taxon>
    </lineage>
</organism>
<dbReference type="AlphaFoldDB" id="A0A919S189"/>